<evidence type="ECO:0000256" key="6">
    <source>
        <dbReference type="ARBA" id="ARBA00023002"/>
    </source>
</evidence>
<keyword evidence="5" id="KW-0274">FAD</keyword>
<dbReference type="Proteomes" id="UP000054985">
    <property type="component" value="Unassembled WGS sequence"/>
</dbReference>
<dbReference type="PANTHER" id="PTHR43876">
    <property type="entry name" value="UBIQUINONE BIOSYNTHESIS MONOOXYGENASE COQ6, MITOCHONDRIAL"/>
    <property type="match status" value="1"/>
</dbReference>
<dbReference type="OrthoDB" id="9769565at2"/>
<keyword evidence="11" id="KW-1185">Reference proteome</keyword>
<evidence type="ECO:0000256" key="7">
    <source>
        <dbReference type="ARBA" id="ARBA00023033"/>
    </source>
</evidence>
<protein>
    <submittedName>
        <fullName evidence="10">2-octaprenyl-6-methoxyphenol hydroxylase</fullName>
        <ecNumber evidence="10">1.14.13.-</ecNumber>
    </submittedName>
</protein>
<dbReference type="Gene3D" id="3.50.50.60">
    <property type="entry name" value="FAD/NAD(P)-binding domain"/>
    <property type="match status" value="2"/>
</dbReference>
<evidence type="ECO:0000259" key="8">
    <source>
        <dbReference type="Pfam" id="PF01494"/>
    </source>
</evidence>
<dbReference type="InterPro" id="IPR010971">
    <property type="entry name" value="UbiH/COQ6"/>
</dbReference>
<dbReference type="GO" id="GO:0071949">
    <property type="term" value="F:FAD binding"/>
    <property type="evidence" value="ECO:0007669"/>
    <property type="project" value="InterPro"/>
</dbReference>
<dbReference type="InterPro" id="IPR011295">
    <property type="entry name" value="UbiH"/>
</dbReference>
<evidence type="ECO:0000256" key="5">
    <source>
        <dbReference type="ARBA" id="ARBA00022827"/>
    </source>
</evidence>
<dbReference type="InterPro" id="IPR002938">
    <property type="entry name" value="FAD-bd"/>
</dbReference>
<evidence type="ECO:0000256" key="4">
    <source>
        <dbReference type="ARBA" id="ARBA00022630"/>
    </source>
</evidence>
<name>A0A378JUW5_9GAMM</name>
<dbReference type="EMBL" id="UGOG01000001">
    <property type="protein sequence ID" value="STX61188.1"/>
    <property type="molecule type" value="Genomic_DNA"/>
</dbReference>
<dbReference type="NCBIfam" id="NF004356">
    <property type="entry name" value="PRK05732.1"/>
    <property type="match status" value="1"/>
</dbReference>
<keyword evidence="7" id="KW-0503">Monooxygenase</keyword>
<dbReference type="GO" id="GO:0008681">
    <property type="term" value="F:2-octaprenyl-6-methoxyphenol hydroxylase activity"/>
    <property type="evidence" value="ECO:0007669"/>
    <property type="project" value="InterPro"/>
</dbReference>
<organism evidence="10 12">
    <name type="scientific">Legionella moravica</name>
    <dbReference type="NCBI Taxonomy" id="39962"/>
    <lineage>
        <taxon>Bacteria</taxon>
        <taxon>Pseudomonadati</taxon>
        <taxon>Pseudomonadota</taxon>
        <taxon>Gammaproteobacteria</taxon>
        <taxon>Legionellales</taxon>
        <taxon>Legionellaceae</taxon>
        <taxon>Legionella</taxon>
    </lineage>
</organism>
<dbReference type="AlphaFoldDB" id="A0A378JUW5"/>
<evidence type="ECO:0000313" key="10">
    <source>
        <dbReference type="EMBL" id="STX61188.1"/>
    </source>
</evidence>
<reference evidence="10 12" key="2">
    <citation type="submission" date="2018-06" db="EMBL/GenBank/DDBJ databases">
        <authorList>
            <consortium name="Pathogen Informatics"/>
            <person name="Doyle S."/>
        </authorList>
    </citation>
    <scope>NUCLEOTIDE SEQUENCE [LARGE SCALE GENOMIC DNA]</scope>
    <source>
        <strain evidence="10 12">NCTC12239</strain>
    </source>
</reference>
<dbReference type="SUPFAM" id="SSF51905">
    <property type="entry name" value="FAD/NAD(P)-binding domain"/>
    <property type="match status" value="1"/>
</dbReference>
<evidence type="ECO:0000313" key="12">
    <source>
        <dbReference type="Proteomes" id="UP000254040"/>
    </source>
</evidence>
<dbReference type="InterPro" id="IPR018168">
    <property type="entry name" value="Ubi_Hdrlase_CS"/>
</dbReference>
<dbReference type="InterPro" id="IPR036188">
    <property type="entry name" value="FAD/NAD-bd_sf"/>
</dbReference>
<dbReference type="PRINTS" id="PR00420">
    <property type="entry name" value="RNGMNOXGNASE"/>
</dbReference>
<feature type="domain" description="FAD-binding" evidence="8">
    <location>
        <begin position="6"/>
        <end position="328"/>
    </location>
</feature>
<dbReference type="Proteomes" id="UP000254040">
    <property type="component" value="Unassembled WGS sequence"/>
</dbReference>
<evidence type="ECO:0000256" key="2">
    <source>
        <dbReference type="ARBA" id="ARBA00004749"/>
    </source>
</evidence>
<dbReference type="Pfam" id="PF01494">
    <property type="entry name" value="FAD_binding_3"/>
    <property type="match status" value="1"/>
</dbReference>
<dbReference type="RefSeq" id="WP_028384015.1">
    <property type="nucleotide sequence ID" value="NZ_CAAAJG010000027.1"/>
</dbReference>
<evidence type="ECO:0000256" key="1">
    <source>
        <dbReference type="ARBA" id="ARBA00001974"/>
    </source>
</evidence>
<accession>A0A378JUW5</accession>
<keyword evidence="4" id="KW-0285">Flavoprotein</keyword>
<gene>
    <name evidence="10" type="primary">ubiH_1</name>
    <name evidence="9" type="ORF">Lmor_1929</name>
    <name evidence="10" type="ORF">NCTC12239_00093</name>
</gene>
<dbReference type="PROSITE" id="PS01304">
    <property type="entry name" value="UBIH"/>
    <property type="match status" value="1"/>
</dbReference>
<comment type="pathway">
    <text evidence="2">Cofactor biosynthesis; ubiquinone biosynthesis.</text>
</comment>
<dbReference type="EC" id="1.14.13.-" evidence="10"/>
<dbReference type="UniPathway" id="UPA00232"/>
<dbReference type="PANTHER" id="PTHR43876:SF8">
    <property type="entry name" value="2-OCTAPRENYL-6-METHOXYPHENOL HYDROXYLASE"/>
    <property type="match status" value="1"/>
</dbReference>
<dbReference type="NCBIfam" id="TIGR01984">
    <property type="entry name" value="UbiH"/>
    <property type="match status" value="1"/>
</dbReference>
<dbReference type="NCBIfam" id="TIGR01988">
    <property type="entry name" value="Ubi-OHases"/>
    <property type="match status" value="1"/>
</dbReference>
<reference evidence="9 11" key="1">
    <citation type="submission" date="2015-11" db="EMBL/GenBank/DDBJ databases">
        <title>Genomic analysis of 38 Legionella species identifies large and diverse effector repertoires.</title>
        <authorList>
            <person name="Burstein D."/>
            <person name="Amaro F."/>
            <person name="Zusman T."/>
            <person name="Lifshitz Z."/>
            <person name="Cohen O."/>
            <person name="Gilbert J.A."/>
            <person name="Pupko T."/>
            <person name="Shuman H.A."/>
            <person name="Segal G."/>
        </authorList>
    </citation>
    <scope>NUCLEOTIDE SEQUENCE [LARGE SCALE GENOMIC DNA]</scope>
    <source>
        <strain evidence="9 11">ATCC 43877</strain>
    </source>
</reference>
<dbReference type="EMBL" id="LNYN01000021">
    <property type="protein sequence ID" value="KTD33947.1"/>
    <property type="molecule type" value="Genomic_DNA"/>
</dbReference>
<dbReference type="GO" id="GO:0006744">
    <property type="term" value="P:ubiquinone biosynthetic process"/>
    <property type="evidence" value="ECO:0007669"/>
    <property type="project" value="UniProtKB-UniPathway"/>
</dbReference>
<dbReference type="STRING" id="39962.Lmor_1929"/>
<comment type="similarity">
    <text evidence="3">Belongs to the UbiH/COQ6 family.</text>
</comment>
<sequence>MTDIQTDILIVGGGLTGATLMLALNGLGHRTLLVESKPFSDKVNPDFDARSIALSPASKRILSMLGVWDILKDYVTPITMIHVSDQHRFGVSRLQGDEKNPLGYVVEIQYINQALHQLLDKNQLLAPATVTALDRENKTVTVATQSGDMRIEAQLIVAADGADSEIRKLCALTAQSKSYGQNALVANIGLLKPHNFKAYERFTVHGPLALLPMQDKKMSLVWAMPPEKAKKLMALSDGLFLKELQQEFGYRLGRFVQVGKRFTYPLKQVLMPQQAQWPVVFVGNAAHTLHPVAGQGFNLGIRDVATLAQCIAQKGLNSDMLDEYLQLRLHDQRVITRSTDGLIQLFTSRFPGVGLARNIGLIALDNIPALKNILARYARGFGGFIPDLVCDIALSKRELE</sequence>
<evidence type="ECO:0000256" key="3">
    <source>
        <dbReference type="ARBA" id="ARBA00005349"/>
    </source>
</evidence>
<comment type="cofactor">
    <cofactor evidence="1">
        <name>FAD</name>
        <dbReference type="ChEBI" id="CHEBI:57692"/>
    </cofactor>
</comment>
<keyword evidence="6 10" id="KW-0560">Oxidoreductase</keyword>
<evidence type="ECO:0000313" key="11">
    <source>
        <dbReference type="Proteomes" id="UP000054985"/>
    </source>
</evidence>
<dbReference type="InterPro" id="IPR051205">
    <property type="entry name" value="UbiH/COQ6_monooxygenase"/>
</dbReference>
<evidence type="ECO:0000313" key="9">
    <source>
        <dbReference type="EMBL" id="KTD33947.1"/>
    </source>
</evidence>
<proteinExistence type="inferred from homology"/>